<dbReference type="Gene3D" id="1.10.287.1060">
    <property type="entry name" value="ESAT-6-like"/>
    <property type="match status" value="1"/>
</dbReference>
<evidence type="ECO:0000313" key="2">
    <source>
        <dbReference type="EMBL" id="QKW51598.1"/>
    </source>
</evidence>
<proteinExistence type="predicted"/>
<feature type="region of interest" description="Disordered" evidence="1">
    <location>
        <begin position="125"/>
        <end position="155"/>
    </location>
</feature>
<feature type="compositionally biased region" description="Basic and acidic residues" evidence="1">
    <location>
        <begin position="125"/>
        <end position="141"/>
    </location>
</feature>
<accession>A0A7H8NCV0</accession>
<dbReference type="RefSeq" id="WP_176163315.1">
    <property type="nucleotide sequence ID" value="NZ_CP054929.1"/>
</dbReference>
<evidence type="ECO:0008006" key="4">
    <source>
        <dbReference type="Google" id="ProtNLM"/>
    </source>
</evidence>
<organism evidence="2 3">
    <name type="scientific">Streptomyces buecherae</name>
    <dbReference type="NCBI Taxonomy" id="2763006"/>
    <lineage>
        <taxon>Bacteria</taxon>
        <taxon>Bacillati</taxon>
        <taxon>Actinomycetota</taxon>
        <taxon>Actinomycetes</taxon>
        <taxon>Kitasatosporales</taxon>
        <taxon>Streptomycetaceae</taxon>
        <taxon>Streptomyces</taxon>
    </lineage>
</organism>
<feature type="region of interest" description="Disordered" evidence="1">
    <location>
        <begin position="18"/>
        <end position="77"/>
    </location>
</feature>
<evidence type="ECO:0000256" key="1">
    <source>
        <dbReference type="SAM" id="MobiDB-lite"/>
    </source>
</evidence>
<dbReference type="EMBL" id="CP054929">
    <property type="protein sequence ID" value="QKW51598.1"/>
    <property type="molecule type" value="Genomic_DNA"/>
</dbReference>
<gene>
    <name evidence="2" type="ORF">HUT08_21085</name>
</gene>
<reference evidence="2 3" key="1">
    <citation type="submission" date="2020-06" db="EMBL/GenBank/DDBJ databases">
        <title>Genome mining for natural products.</title>
        <authorList>
            <person name="Zhang B."/>
            <person name="Shi J."/>
            <person name="Ge H."/>
        </authorList>
    </citation>
    <scope>NUCLEOTIDE SEQUENCE [LARGE SCALE GENOMIC DNA]</scope>
    <source>
        <strain evidence="2 3">NA00687</strain>
    </source>
</reference>
<evidence type="ECO:0000313" key="3">
    <source>
        <dbReference type="Proteomes" id="UP000509303"/>
    </source>
</evidence>
<dbReference type="Proteomes" id="UP000509303">
    <property type="component" value="Chromosome"/>
</dbReference>
<dbReference type="AlphaFoldDB" id="A0A7H8NCV0"/>
<name>A0A7H8NCV0_9ACTN</name>
<keyword evidence="3" id="KW-1185">Reference proteome</keyword>
<sequence length="155" mass="16660">MTFDQEWAELKGEASTRLRLASADGPGGGDAQGRLRQSKRAWSQASEGVRAVRGDLRTAMSGLSEGQHGTGSGDAGVTGLLSATAQRGVFQSWKRKVELMQRECDDVQGKMEKAAQSYYRTDDAVKDAFKSRDAAPDDRPGVGRPTPGEGGQSRW</sequence>
<protein>
    <recommendedName>
        <fullName evidence="4">WXG100 family type VII secretion target</fullName>
    </recommendedName>
</protein>